<comment type="caution">
    <text evidence="8">The sequence shown here is derived from an EMBL/GenBank/DDBJ whole genome shotgun (WGS) entry which is preliminary data.</text>
</comment>
<dbReference type="GO" id="GO:0005886">
    <property type="term" value="C:plasma membrane"/>
    <property type="evidence" value="ECO:0007669"/>
    <property type="project" value="UniProtKB-SubCell"/>
</dbReference>
<feature type="transmembrane region" description="Helical" evidence="7">
    <location>
        <begin position="60"/>
        <end position="81"/>
    </location>
</feature>
<evidence type="ECO:0000256" key="1">
    <source>
        <dbReference type="ARBA" id="ARBA00004651"/>
    </source>
</evidence>
<gene>
    <name evidence="8" type="ORF">DFR27_2075</name>
</gene>
<evidence type="ECO:0000256" key="5">
    <source>
        <dbReference type="ARBA" id="ARBA00022989"/>
    </source>
</evidence>
<reference evidence="8 9" key="1">
    <citation type="submission" date="2018-10" db="EMBL/GenBank/DDBJ databases">
        <title>Genomic Encyclopedia of Type Strains, Phase IV (KMG-IV): sequencing the most valuable type-strain genomes for metagenomic binning, comparative biology and taxonomic classification.</title>
        <authorList>
            <person name="Goeker M."/>
        </authorList>
    </citation>
    <scope>NUCLEOTIDE SEQUENCE [LARGE SCALE GENOMIC DNA]</scope>
    <source>
        <strain evidence="8 9">DSM 25080</strain>
    </source>
</reference>
<keyword evidence="4 7" id="KW-0812">Transmembrane</keyword>
<dbReference type="EMBL" id="REFJ01000005">
    <property type="protein sequence ID" value="RMA78737.1"/>
    <property type="molecule type" value="Genomic_DNA"/>
</dbReference>
<dbReference type="Proteomes" id="UP000267187">
    <property type="component" value="Unassembled WGS sequence"/>
</dbReference>
<feature type="transmembrane region" description="Helical" evidence="7">
    <location>
        <begin position="31"/>
        <end position="54"/>
    </location>
</feature>
<keyword evidence="6 7" id="KW-0472">Membrane</keyword>
<organism evidence="8 9">
    <name type="scientific">Umboniibacter marinipuniceus</name>
    <dbReference type="NCBI Taxonomy" id="569599"/>
    <lineage>
        <taxon>Bacteria</taxon>
        <taxon>Pseudomonadati</taxon>
        <taxon>Pseudomonadota</taxon>
        <taxon>Gammaproteobacteria</taxon>
        <taxon>Cellvibrionales</taxon>
        <taxon>Cellvibrionaceae</taxon>
        <taxon>Umboniibacter</taxon>
    </lineage>
</organism>
<evidence type="ECO:0000313" key="8">
    <source>
        <dbReference type="EMBL" id="RMA78737.1"/>
    </source>
</evidence>
<dbReference type="PANTHER" id="PTHR33884">
    <property type="entry name" value="UPF0410 PROTEIN YMGE"/>
    <property type="match status" value="1"/>
</dbReference>
<evidence type="ECO:0000256" key="2">
    <source>
        <dbReference type="ARBA" id="ARBA00011006"/>
    </source>
</evidence>
<evidence type="ECO:0000256" key="6">
    <source>
        <dbReference type="ARBA" id="ARBA00023136"/>
    </source>
</evidence>
<evidence type="ECO:0000256" key="3">
    <source>
        <dbReference type="ARBA" id="ARBA00022475"/>
    </source>
</evidence>
<accession>A0A3M0A265</accession>
<dbReference type="AlphaFoldDB" id="A0A3M0A265"/>
<feature type="transmembrane region" description="Helical" evidence="7">
    <location>
        <begin position="6"/>
        <end position="24"/>
    </location>
</feature>
<evidence type="ECO:0000256" key="7">
    <source>
        <dbReference type="SAM" id="Phobius"/>
    </source>
</evidence>
<dbReference type="PANTHER" id="PTHR33884:SF3">
    <property type="entry name" value="UPF0410 PROTEIN YMGE"/>
    <property type="match status" value="1"/>
</dbReference>
<keyword evidence="9" id="KW-1185">Reference proteome</keyword>
<protein>
    <submittedName>
        <fullName evidence="8">Transglycosylase associated protein</fullName>
    </submittedName>
</protein>
<sequence length="83" mass="7831">MELEAIGIILVIGGVAGWLAGALLKGGGMGLVGNIIVGIIGSVLGGVIFQAAGISLGGGLIGAIISATVGAVILLLVLGAIKK</sequence>
<dbReference type="Pfam" id="PF04226">
    <property type="entry name" value="Transgly_assoc"/>
    <property type="match status" value="1"/>
</dbReference>
<dbReference type="RefSeq" id="WP_121877383.1">
    <property type="nucleotide sequence ID" value="NZ_REFJ01000005.1"/>
</dbReference>
<proteinExistence type="inferred from homology"/>
<evidence type="ECO:0000256" key="4">
    <source>
        <dbReference type="ARBA" id="ARBA00022692"/>
    </source>
</evidence>
<comment type="similarity">
    <text evidence="2">Belongs to the UPF0410 family.</text>
</comment>
<name>A0A3M0A265_9GAMM</name>
<keyword evidence="5 7" id="KW-1133">Transmembrane helix</keyword>
<dbReference type="InterPro" id="IPR007341">
    <property type="entry name" value="Transgly_assoc"/>
</dbReference>
<comment type="subcellular location">
    <subcellularLocation>
        <location evidence="1">Cell membrane</location>
        <topology evidence="1">Multi-pass membrane protein</topology>
    </subcellularLocation>
</comment>
<evidence type="ECO:0000313" key="9">
    <source>
        <dbReference type="Proteomes" id="UP000267187"/>
    </source>
</evidence>
<keyword evidence="3" id="KW-1003">Cell membrane</keyword>